<proteinExistence type="inferred from homology"/>
<evidence type="ECO:0000259" key="7">
    <source>
        <dbReference type="PROSITE" id="PS51186"/>
    </source>
</evidence>
<dbReference type="RefSeq" id="WP_021023506.1">
    <property type="nucleotide sequence ID" value="NZ_MUFR01000010.1"/>
</dbReference>
<reference evidence="9" key="1">
    <citation type="submission" date="2017-01" db="EMBL/GenBank/DDBJ databases">
        <title>Draft genome of the species Salinivibrio costicola subsp. alcaliphilus.</title>
        <authorList>
            <person name="Lopez-Hermoso C."/>
            <person name="De La Haba R."/>
            <person name="Sanchez-Porro C."/>
            <person name="Ventosa A."/>
        </authorList>
    </citation>
    <scope>NUCLEOTIDE SEQUENCE [LARGE SCALE GENOMIC DNA]</scope>
    <source>
        <strain evidence="9">CBH448</strain>
    </source>
</reference>
<organism evidence="8 9">
    <name type="scientific">Salinivibrio costicola subsp. alcaliphilus</name>
    <dbReference type="NCBI Taxonomy" id="272773"/>
    <lineage>
        <taxon>Bacteria</taxon>
        <taxon>Pseudomonadati</taxon>
        <taxon>Pseudomonadota</taxon>
        <taxon>Gammaproteobacteria</taxon>
        <taxon>Vibrionales</taxon>
        <taxon>Vibrionaceae</taxon>
        <taxon>Salinivibrio</taxon>
    </lineage>
</organism>
<accession>A0ABX3KSX0</accession>
<comment type="similarity">
    <text evidence="1">Belongs to the acetyltransferase family. GNAT subfamily.</text>
</comment>
<dbReference type="Pfam" id="PF00583">
    <property type="entry name" value="Acetyltransf_1"/>
    <property type="match status" value="1"/>
</dbReference>
<dbReference type="Gene3D" id="3.40.630.30">
    <property type="match status" value="1"/>
</dbReference>
<dbReference type="PANTHER" id="PTHR36449">
    <property type="entry name" value="ACETYLTRANSFERASE-RELATED"/>
    <property type="match status" value="1"/>
</dbReference>
<evidence type="ECO:0000256" key="2">
    <source>
        <dbReference type="ARBA" id="ARBA00022491"/>
    </source>
</evidence>
<protein>
    <submittedName>
        <fullName evidence="8">N-acetyltransferase</fullName>
    </submittedName>
</protein>
<dbReference type="PROSITE" id="PS51186">
    <property type="entry name" value="GNAT"/>
    <property type="match status" value="1"/>
</dbReference>
<evidence type="ECO:0000256" key="1">
    <source>
        <dbReference type="ARBA" id="ARBA00009342"/>
    </source>
</evidence>
<evidence type="ECO:0000256" key="3">
    <source>
        <dbReference type="ARBA" id="ARBA00022649"/>
    </source>
</evidence>
<keyword evidence="4" id="KW-0808">Transferase</keyword>
<name>A0ABX3KSX0_SALCS</name>
<keyword evidence="9" id="KW-1185">Reference proteome</keyword>
<dbReference type="SUPFAM" id="SSF55729">
    <property type="entry name" value="Acyl-CoA N-acyltransferases (Nat)"/>
    <property type="match status" value="1"/>
</dbReference>
<comment type="catalytic activity">
    <reaction evidence="6">
        <text>glycyl-tRNA(Gly) + acetyl-CoA = N-acetylglycyl-tRNA(Gly) + CoA + H(+)</text>
        <dbReference type="Rhea" id="RHEA:81867"/>
        <dbReference type="Rhea" id="RHEA-COMP:9683"/>
        <dbReference type="Rhea" id="RHEA-COMP:19766"/>
        <dbReference type="ChEBI" id="CHEBI:15378"/>
        <dbReference type="ChEBI" id="CHEBI:57287"/>
        <dbReference type="ChEBI" id="CHEBI:57288"/>
        <dbReference type="ChEBI" id="CHEBI:78522"/>
        <dbReference type="ChEBI" id="CHEBI:232036"/>
    </reaction>
</comment>
<keyword evidence="2" id="KW-0678">Repressor</keyword>
<evidence type="ECO:0000256" key="4">
    <source>
        <dbReference type="ARBA" id="ARBA00022679"/>
    </source>
</evidence>
<evidence type="ECO:0000256" key="6">
    <source>
        <dbReference type="ARBA" id="ARBA00049880"/>
    </source>
</evidence>
<feature type="domain" description="N-acetyltransferase" evidence="7">
    <location>
        <begin position="8"/>
        <end position="182"/>
    </location>
</feature>
<dbReference type="Proteomes" id="UP000189431">
    <property type="component" value="Unassembled WGS sequence"/>
</dbReference>
<evidence type="ECO:0000313" key="9">
    <source>
        <dbReference type="Proteomes" id="UP000189431"/>
    </source>
</evidence>
<keyword evidence="5" id="KW-0012">Acyltransferase</keyword>
<dbReference type="InterPro" id="IPR000182">
    <property type="entry name" value="GNAT_dom"/>
</dbReference>
<comment type="caution">
    <text evidence="8">The sequence shown here is derived from an EMBL/GenBank/DDBJ whole genome shotgun (WGS) entry which is preliminary data.</text>
</comment>
<gene>
    <name evidence="8" type="ORF">BZJ21_04965</name>
</gene>
<evidence type="ECO:0000256" key="5">
    <source>
        <dbReference type="ARBA" id="ARBA00023315"/>
    </source>
</evidence>
<dbReference type="PANTHER" id="PTHR36449:SF1">
    <property type="entry name" value="ACETYLTRANSFERASE"/>
    <property type="match status" value="1"/>
</dbReference>
<evidence type="ECO:0000313" key="8">
    <source>
        <dbReference type="EMBL" id="OOF34547.1"/>
    </source>
</evidence>
<keyword evidence="3" id="KW-1277">Toxin-antitoxin system</keyword>
<dbReference type="EMBL" id="MUFR01000010">
    <property type="protein sequence ID" value="OOF34547.1"/>
    <property type="molecule type" value="Genomic_DNA"/>
</dbReference>
<sequence>MDSTSQQIRVEKFDPQKCYDFDKFDCGDGGLNGFLQNELVRQAEKGTLVAYLCIIESDQQPSEVVGFFTLSSSSLERNVFTNKCRKDLVYKSAPCILLGRIAVCKSVQKQGVGKWLLGLAIKKAIQSSSDIGVYALALHAEEHNWPFYRGAGFTQSQHGERKLFVYPLKQGLKHYIEENKLDRLS</sequence>
<dbReference type="InterPro" id="IPR016181">
    <property type="entry name" value="Acyl_CoA_acyltransferase"/>
</dbReference>